<evidence type="ECO:0000313" key="5">
    <source>
        <dbReference type="Proteomes" id="UP000621560"/>
    </source>
</evidence>
<gene>
    <name evidence="4" type="ORF">IDH44_08780</name>
</gene>
<evidence type="ECO:0000313" key="4">
    <source>
        <dbReference type="EMBL" id="MBD2845284.1"/>
    </source>
</evidence>
<feature type="compositionally biased region" description="Acidic residues" evidence="3">
    <location>
        <begin position="148"/>
        <end position="183"/>
    </location>
</feature>
<proteinExistence type="inferred from homology"/>
<reference evidence="4" key="1">
    <citation type="submission" date="2020-09" db="EMBL/GenBank/DDBJ databases">
        <title>A novel bacterium of genus Paenibacillus, isolated from South China Sea.</title>
        <authorList>
            <person name="Huang H."/>
            <person name="Mo K."/>
            <person name="Hu Y."/>
        </authorList>
    </citation>
    <scope>NUCLEOTIDE SEQUENCE</scope>
    <source>
        <strain evidence="4">IB182496</strain>
    </source>
</reference>
<name>A0A927BTK5_9BACL</name>
<protein>
    <submittedName>
        <fullName evidence="4">Flagellar hook capping protein</fullName>
    </submittedName>
</protein>
<feature type="region of interest" description="Disordered" evidence="3">
    <location>
        <begin position="143"/>
        <end position="183"/>
    </location>
</feature>
<keyword evidence="4" id="KW-0969">Cilium</keyword>
<sequence length="183" mass="19687">MASTSIGTNAVWPNYHSSNVLKTAEKTNSDTLGKDDFLKILVTQLRYQDPMQPLQDREFIAQMAQFTSVEQLMNMASEMTLMRQNLGTASSMIGKTIQWMELNESTGQTVMKSGVVDSIVVSEGVQYATVGETAIPVEDIISIAEAAPEGDGDEETSPVEEPSEDDGVDDGGAEDDDGAVENG</sequence>
<keyword evidence="2" id="KW-1005">Bacterial flagellum biogenesis</keyword>
<dbReference type="Pfam" id="PF03963">
    <property type="entry name" value="FlgD"/>
    <property type="match status" value="1"/>
</dbReference>
<organism evidence="4 5">
    <name type="scientific">Paenibacillus sabuli</name>
    <dbReference type="NCBI Taxonomy" id="2772509"/>
    <lineage>
        <taxon>Bacteria</taxon>
        <taxon>Bacillati</taxon>
        <taxon>Bacillota</taxon>
        <taxon>Bacilli</taxon>
        <taxon>Bacillales</taxon>
        <taxon>Paenibacillaceae</taxon>
        <taxon>Paenibacillus</taxon>
    </lineage>
</organism>
<comment type="similarity">
    <text evidence="1">Belongs to the FlgD family.</text>
</comment>
<evidence type="ECO:0000256" key="3">
    <source>
        <dbReference type="SAM" id="MobiDB-lite"/>
    </source>
</evidence>
<accession>A0A927BTK5</accession>
<dbReference type="InterPro" id="IPR005648">
    <property type="entry name" value="FlgD"/>
</dbReference>
<dbReference type="RefSeq" id="WP_190916725.1">
    <property type="nucleotide sequence ID" value="NZ_JACXIZ010000014.1"/>
</dbReference>
<evidence type="ECO:0000256" key="1">
    <source>
        <dbReference type="ARBA" id="ARBA00010577"/>
    </source>
</evidence>
<keyword evidence="4" id="KW-0966">Cell projection</keyword>
<dbReference type="EMBL" id="JACXIZ010000014">
    <property type="protein sequence ID" value="MBD2845284.1"/>
    <property type="molecule type" value="Genomic_DNA"/>
</dbReference>
<dbReference type="Proteomes" id="UP000621560">
    <property type="component" value="Unassembled WGS sequence"/>
</dbReference>
<keyword evidence="4" id="KW-0282">Flagellum</keyword>
<dbReference type="GO" id="GO:0044781">
    <property type="term" value="P:bacterial-type flagellum organization"/>
    <property type="evidence" value="ECO:0007669"/>
    <property type="project" value="UniProtKB-KW"/>
</dbReference>
<comment type="caution">
    <text evidence="4">The sequence shown here is derived from an EMBL/GenBank/DDBJ whole genome shotgun (WGS) entry which is preliminary data.</text>
</comment>
<keyword evidence="5" id="KW-1185">Reference proteome</keyword>
<dbReference type="AlphaFoldDB" id="A0A927BTK5"/>
<evidence type="ECO:0000256" key="2">
    <source>
        <dbReference type="ARBA" id="ARBA00022795"/>
    </source>
</evidence>